<reference evidence="4" key="1">
    <citation type="submission" date="2020-10" db="EMBL/GenBank/DDBJ databases">
        <authorList>
            <person name="Gilroy R."/>
        </authorList>
    </citation>
    <scope>NUCLEOTIDE SEQUENCE</scope>
    <source>
        <strain evidence="4">USAMLcec3-3695</strain>
    </source>
</reference>
<evidence type="ECO:0000313" key="4">
    <source>
        <dbReference type="EMBL" id="HIU57438.1"/>
    </source>
</evidence>
<reference evidence="4" key="2">
    <citation type="journal article" date="2021" name="PeerJ">
        <title>Extensive microbial diversity within the chicken gut microbiome revealed by metagenomics and culture.</title>
        <authorList>
            <person name="Gilroy R."/>
            <person name="Ravi A."/>
            <person name="Getino M."/>
            <person name="Pursley I."/>
            <person name="Horton D.L."/>
            <person name="Alikhan N.F."/>
            <person name="Baker D."/>
            <person name="Gharbi K."/>
            <person name="Hall N."/>
            <person name="Watson M."/>
            <person name="Adriaenssens E.M."/>
            <person name="Foster-Nyarko E."/>
            <person name="Jarju S."/>
            <person name="Secka A."/>
            <person name="Antonio M."/>
            <person name="Oren A."/>
            <person name="Chaudhuri R.R."/>
            <person name="La Ragione R."/>
            <person name="Hildebrand F."/>
            <person name="Pallen M.J."/>
        </authorList>
    </citation>
    <scope>NUCLEOTIDE SEQUENCE</scope>
    <source>
        <strain evidence="4">USAMLcec3-3695</strain>
    </source>
</reference>
<gene>
    <name evidence="4" type="ORF">IAA61_06460</name>
</gene>
<dbReference type="Gene3D" id="3.30.70.2330">
    <property type="match status" value="1"/>
</dbReference>
<comment type="caution">
    <text evidence="4">The sequence shown here is derived from an EMBL/GenBank/DDBJ whole genome shotgun (WGS) entry which is preliminary data.</text>
</comment>
<accession>A0A9D1MC86</accession>
<dbReference type="InterPro" id="IPR014905">
    <property type="entry name" value="HIRAN"/>
</dbReference>
<dbReference type="Pfam" id="PF08797">
    <property type="entry name" value="HIRAN"/>
    <property type="match status" value="1"/>
</dbReference>
<dbReference type="AlphaFoldDB" id="A0A9D1MC86"/>
<dbReference type="GO" id="GO:0016818">
    <property type="term" value="F:hydrolase activity, acting on acid anhydrides, in phosphorus-containing anhydrides"/>
    <property type="evidence" value="ECO:0007669"/>
    <property type="project" value="InterPro"/>
</dbReference>
<evidence type="ECO:0000259" key="3">
    <source>
        <dbReference type="SMART" id="SM00910"/>
    </source>
</evidence>
<dbReference type="Proteomes" id="UP000824109">
    <property type="component" value="Unassembled WGS sequence"/>
</dbReference>
<organism evidence="4 5">
    <name type="scientific">Candidatus Ornithomonoglobus merdipullorum</name>
    <dbReference type="NCBI Taxonomy" id="2840895"/>
    <lineage>
        <taxon>Bacteria</taxon>
        <taxon>Bacillati</taxon>
        <taxon>Bacillota</taxon>
        <taxon>Clostridia</taxon>
        <taxon>Candidatus Ornithomonoglobus</taxon>
    </lineage>
</organism>
<evidence type="ECO:0000313" key="5">
    <source>
        <dbReference type="Proteomes" id="UP000824109"/>
    </source>
</evidence>
<dbReference type="GO" id="GO:0008270">
    <property type="term" value="F:zinc ion binding"/>
    <property type="evidence" value="ECO:0007669"/>
    <property type="project" value="InterPro"/>
</dbReference>
<dbReference type="GO" id="GO:0003676">
    <property type="term" value="F:nucleic acid binding"/>
    <property type="evidence" value="ECO:0007669"/>
    <property type="project" value="InterPro"/>
</dbReference>
<dbReference type="EMBL" id="DVNB01000069">
    <property type="protein sequence ID" value="HIU57438.1"/>
    <property type="molecule type" value="Genomic_DNA"/>
</dbReference>
<name>A0A9D1MC86_9FIRM</name>
<proteinExistence type="predicted"/>
<keyword evidence="1" id="KW-0479">Metal-binding</keyword>
<feature type="domain" description="HIRAN" evidence="3">
    <location>
        <begin position="33"/>
        <end position="133"/>
    </location>
</feature>
<evidence type="ECO:0000256" key="2">
    <source>
        <dbReference type="ARBA" id="ARBA00022801"/>
    </source>
</evidence>
<keyword evidence="2" id="KW-0378">Hydrolase</keyword>
<sequence>MSDIINTGHAGLWGLINDKNSGIDLPKPFEHDIFLLHTHIAGTSYIEDIMELEPFINAGDRLEMFREPDNEYDELAIVVKNADGIKLGYIPRAQNAVLARLMDAGKLLFCRVSGKELVNERWLKISIKIYMRD</sequence>
<protein>
    <submittedName>
        <fullName evidence="4">HIRAN domain-containing protein</fullName>
    </submittedName>
</protein>
<dbReference type="SMART" id="SM00910">
    <property type="entry name" value="HIRAN"/>
    <property type="match status" value="1"/>
</dbReference>
<evidence type="ECO:0000256" key="1">
    <source>
        <dbReference type="ARBA" id="ARBA00022723"/>
    </source>
</evidence>